<keyword evidence="2" id="KW-1185">Reference proteome</keyword>
<dbReference type="RefSeq" id="WP_091826498.1">
    <property type="nucleotide sequence ID" value="NZ_FNRJ01000007.1"/>
</dbReference>
<reference evidence="2" key="1">
    <citation type="submission" date="2016-10" db="EMBL/GenBank/DDBJ databases">
        <authorList>
            <person name="Varghese N."/>
            <person name="Submissions S."/>
        </authorList>
    </citation>
    <scope>NUCLEOTIDE SEQUENCE [LARGE SCALE GENOMIC DNA]</scope>
    <source>
        <strain evidence="2">DSM 11526</strain>
    </source>
</reference>
<accession>A0A1H4E6G6</accession>
<evidence type="ECO:0000313" key="1">
    <source>
        <dbReference type="EMBL" id="SEA80635.1"/>
    </source>
</evidence>
<dbReference type="OrthoDB" id="8690404at2"/>
<dbReference type="AlphaFoldDB" id="A0A1H4E6G6"/>
<name>A0A1H4E6G6_9GAMM</name>
<gene>
    <name evidence="1" type="ORF">SAMN02745729_107177</name>
</gene>
<dbReference type="STRING" id="1122198.SAMN02745729_107177"/>
<proteinExistence type="predicted"/>
<dbReference type="EMBL" id="FNRJ01000007">
    <property type="protein sequence ID" value="SEA80635.1"/>
    <property type="molecule type" value="Genomic_DNA"/>
</dbReference>
<evidence type="ECO:0008006" key="3">
    <source>
        <dbReference type="Google" id="ProtNLM"/>
    </source>
</evidence>
<evidence type="ECO:0000313" key="2">
    <source>
        <dbReference type="Proteomes" id="UP000242469"/>
    </source>
</evidence>
<dbReference type="Proteomes" id="UP000242469">
    <property type="component" value="Unassembled WGS sequence"/>
</dbReference>
<sequence length="201" mass="21946">MSTIGILAYGSLIEDPGIELEPLIFERKEGIQTPFNIEFARTSSSRGGAPTVVPVENIGSPVSAVILMLSNDLDVDAAKDLLWRRETRNEKSKKHYSNPVNPTVNQVVVEEVRDFHGVDLVLFTKIGANIDAPTAVKLATLAIESARGGAGADRKDGISYLISLKRQNISTPLMHSYESTILQRLGVKTLEEAYEAARQNV</sequence>
<protein>
    <recommendedName>
        <fullName evidence="3">Gamma-glutamyl cyclotransferase, AIG2-like</fullName>
    </recommendedName>
</protein>
<organism evidence="1 2">
    <name type="scientific">Marinobacterium iners DSM 11526</name>
    <dbReference type="NCBI Taxonomy" id="1122198"/>
    <lineage>
        <taxon>Bacteria</taxon>
        <taxon>Pseudomonadati</taxon>
        <taxon>Pseudomonadota</taxon>
        <taxon>Gammaproteobacteria</taxon>
        <taxon>Oceanospirillales</taxon>
        <taxon>Oceanospirillaceae</taxon>
        <taxon>Marinobacterium</taxon>
    </lineage>
</organism>